<sequence>MIMVMIMMMIMMTTLREEDFLAEMILESERCRLLELTKWVCNAMNNSFFSAHACVVHSARRK</sequence>
<comment type="caution">
    <text evidence="2">The sequence shown here is derived from an EMBL/GenBank/DDBJ whole genome shotgun (WGS) entry which is preliminary data.</text>
</comment>
<proteinExistence type="predicted"/>
<evidence type="ECO:0000313" key="3">
    <source>
        <dbReference type="Proteomes" id="UP000215914"/>
    </source>
</evidence>
<keyword evidence="1" id="KW-0732">Signal</keyword>
<dbReference type="Proteomes" id="UP000215914">
    <property type="component" value="Unassembled WGS sequence"/>
</dbReference>
<name>A0A9K3NG82_HELAN</name>
<evidence type="ECO:0000256" key="1">
    <source>
        <dbReference type="SAM" id="SignalP"/>
    </source>
</evidence>
<reference evidence="2" key="2">
    <citation type="submission" date="2020-06" db="EMBL/GenBank/DDBJ databases">
        <title>Helianthus annuus Genome sequencing and assembly Release 2.</title>
        <authorList>
            <person name="Gouzy J."/>
            <person name="Langlade N."/>
            <person name="Munos S."/>
        </authorList>
    </citation>
    <scope>NUCLEOTIDE SEQUENCE</scope>
    <source>
        <tissue evidence="2">Leaves</tissue>
    </source>
</reference>
<organism evidence="2 3">
    <name type="scientific">Helianthus annuus</name>
    <name type="common">Common sunflower</name>
    <dbReference type="NCBI Taxonomy" id="4232"/>
    <lineage>
        <taxon>Eukaryota</taxon>
        <taxon>Viridiplantae</taxon>
        <taxon>Streptophyta</taxon>
        <taxon>Embryophyta</taxon>
        <taxon>Tracheophyta</taxon>
        <taxon>Spermatophyta</taxon>
        <taxon>Magnoliopsida</taxon>
        <taxon>eudicotyledons</taxon>
        <taxon>Gunneridae</taxon>
        <taxon>Pentapetalae</taxon>
        <taxon>asterids</taxon>
        <taxon>campanulids</taxon>
        <taxon>Asterales</taxon>
        <taxon>Asteraceae</taxon>
        <taxon>Asteroideae</taxon>
        <taxon>Heliantheae alliance</taxon>
        <taxon>Heliantheae</taxon>
        <taxon>Helianthus</taxon>
    </lineage>
</organism>
<evidence type="ECO:0000313" key="2">
    <source>
        <dbReference type="EMBL" id="KAF5798650.1"/>
    </source>
</evidence>
<dbReference type="Gramene" id="mRNA:HanXRQr2_Chr07g0295391">
    <property type="protein sequence ID" value="CDS:HanXRQr2_Chr07g0295391.1"/>
    <property type="gene ID" value="HanXRQr2_Chr07g0295391"/>
</dbReference>
<feature type="chain" id="PRO_5039938597" description="Secreted protein" evidence="1">
    <location>
        <begin position="18"/>
        <end position="62"/>
    </location>
</feature>
<reference evidence="2" key="1">
    <citation type="journal article" date="2017" name="Nature">
        <title>The sunflower genome provides insights into oil metabolism, flowering and Asterid evolution.</title>
        <authorList>
            <person name="Badouin H."/>
            <person name="Gouzy J."/>
            <person name="Grassa C.J."/>
            <person name="Murat F."/>
            <person name="Staton S.E."/>
            <person name="Cottret L."/>
            <person name="Lelandais-Briere C."/>
            <person name="Owens G.L."/>
            <person name="Carrere S."/>
            <person name="Mayjonade B."/>
            <person name="Legrand L."/>
            <person name="Gill N."/>
            <person name="Kane N.C."/>
            <person name="Bowers J.E."/>
            <person name="Hubner S."/>
            <person name="Bellec A."/>
            <person name="Berard A."/>
            <person name="Berges H."/>
            <person name="Blanchet N."/>
            <person name="Boniface M.C."/>
            <person name="Brunel D."/>
            <person name="Catrice O."/>
            <person name="Chaidir N."/>
            <person name="Claudel C."/>
            <person name="Donnadieu C."/>
            <person name="Faraut T."/>
            <person name="Fievet G."/>
            <person name="Helmstetter N."/>
            <person name="King M."/>
            <person name="Knapp S.J."/>
            <person name="Lai Z."/>
            <person name="Le Paslier M.C."/>
            <person name="Lippi Y."/>
            <person name="Lorenzon L."/>
            <person name="Mandel J.R."/>
            <person name="Marage G."/>
            <person name="Marchand G."/>
            <person name="Marquand E."/>
            <person name="Bret-Mestries E."/>
            <person name="Morien E."/>
            <person name="Nambeesan S."/>
            <person name="Nguyen T."/>
            <person name="Pegot-Espagnet P."/>
            <person name="Pouilly N."/>
            <person name="Raftis F."/>
            <person name="Sallet E."/>
            <person name="Schiex T."/>
            <person name="Thomas J."/>
            <person name="Vandecasteele C."/>
            <person name="Vares D."/>
            <person name="Vear F."/>
            <person name="Vautrin S."/>
            <person name="Crespi M."/>
            <person name="Mangin B."/>
            <person name="Burke J.M."/>
            <person name="Salse J."/>
            <person name="Munos S."/>
            <person name="Vincourt P."/>
            <person name="Rieseberg L.H."/>
            <person name="Langlade N.B."/>
        </authorList>
    </citation>
    <scope>NUCLEOTIDE SEQUENCE</scope>
    <source>
        <tissue evidence="2">Leaves</tissue>
    </source>
</reference>
<dbReference type="EMBL" id="MNCJ02000322">
    <property type="protein sequence ID" value="KAF5798650.1"/>
    <property type="molecule type" value="Genomic_DNA"/>
</dbReference>
<keyword evidence="3" id="KW-1185">Reference proteome</keyword>
<protein>
    <recommendedName>
        <fullName evidence="4">Secreted protein</fullName>
    </recommendedName>
</protein>
<evidence type="ECO:0008006" key="4">
    <source>
        <dbReference type="Google" id="ProtNLM"/>
    </source>
</evidence>
<dbReference type="AlphaFoldDB" id="A0A9K3NG82"/>
<feature type="signal peptide" evidence="1">
    <location>
        <begin position="1"/>
        <end position="17"/>
    </location>
</feature>
<accession>A0A9K3NG82</accession>
<gene>
    <name evidence="2" type="ORF">HanXRQr2_Chr07g0295391</name>
</gene>